<evidence type="ECO:0000259" key="7">
    <source>
        <dbReference type="Pfam" id="PF13191"/>
    </source>
</evidence>
<dbReference type="AlphaFoldDB" id="A0A8S4FVL6"/>
<dbReference type="InterPro" id="IPR048866">
    <property type="entry name" value="ORC5_lid"/>
</dbReference>
<dbReference type="InterPro" id="IPR047088">
    <property type="entry name" value="ORC5_C"/>
</dbReference>
<dbReference type="Proteomes" id="UP000653454">
    <property type="component" value="Unassembled WGS sequence"/>
</dbReference>
<feature type="domain" description="ORC5 lid" evidence="9">
    <location>
        <begin position="218"/>
        <end position="274"/>
    </location>
</feature>
<evidence type="ECO:0000259" key="8">
    <source>
        <dbReference type="Pfam" id="PF14630"/>
    </source>
</evidence>
<dbReference type="Pfam" id="PF14630">
    <property type="entry name" value="ORC5_C"/>
    <property type="match status" value="1"/>
</dbReference>
<evidence type="ECO:0000256" key="5">
    <source>
        <dbReference type="ARBA" id="ARBA00022840"/>
    </source>
</evidence>
<accession>A0A8S4FVL6</accession>
<sequence>MEEISKRVPCRDKQLQTLLDLFGDYDEPLPCSVFASGCMSTGKSLCIQSVLRHLGYKHVIINCIECYAPKIMYESILSGLGTDYEAEVGIKCDSLKDLIHGLNLLGQTQINYEPVIIVIDKAERLRTMDQSIISALLRLRELCNLNICTVFITHLVFDQFYFKMGVREPIKLYFPNYNKEELFKIIFLHQSTFVQYILNDIDVGDEVKEELEKPELFANFLNAFLSVFYRPCRDLIELQHMARVNFVKYCEPIVKGDIQAQDLTRLWRHISPILKTSLELLYLRISSSKPQTQSPGKENSDWETAPAYNFENTLKEELTSTKTFAQSFELPYYAKYLLIAAYLASYNPPKEDKRLFMKHHGKQRKRLQQVRAKAKISEKLNTQLGPKMFTLDRLLAIFYAILEEKIGLTSNLLAQIATLVELKLIAGSKEIDLDTAKYKCIVGYDFIAAVAQTVGFNVRKYLYDFM</sequence>
<protein>
    <submittedName>
        <fullName evidence="10">(diamondback moth) hypothetical protein</fullName>
    </submittedName>
</protein>
<evidence type="ECO:0000256" key="1">
    <source>
        <dbReference type="ARBA" id="ARBA00004123"/>
    </source>
</evidence>
<dbReference type="InterPro" id="IPR027417">
    <property type="entry name" value="P-loop_NTPase"/>
</dbReference>
<keyword evidence="6" id="KW-0539">Nucleus</keyword>
<proteinExistence type="inferred from homology"/>
<keyword evidence="4" id="KW-0547">Nucleotide-binding</keyword>
<evidence type="ECO:0000256" key="6">
    <source>
        <dbReference type="ARBA" id="ARBA00023242"/>
    </source>
</evidence>
<evidence type="ECO:0000256" key="4">
    <source>
        <dbReference type="ARBA" id="ARBA00022741"/>
    </source>
</evidence>
<dbReference type="Pfam" id="PF21639">
    <property type="entry name" value="ORC5_lid"/>
    <property type="match status" value="1"/>
</dbReference>
<evidence type="ECO:0000256" key="3">
    <source>
        <dbReference type="ARBA" id="ARBA00022705"/>
    </source>
</evidence>
<comment type="similarity">
    <text evidence="2">Belongs to the ORC5 family.</text>
</comment>
<dbReference type="GO" id="GO:0005664">
    <property type="term" value="C:nuclear origin of replication recognition complex"/>
    <property type="evidence" value="ECO:0007669"/>
    <property type="project" value="TreeGrafter"/>
</dbReference>
<name>A0A8S4FVL6_PLUXY</name>
<evidence type="ECO:0000313" key="10">
    <source>
        <dbReference type="EMBL" id="CAG9131184.1"/>
    </source>
</evidence>
<dbReference type="EMBL" id="CAJHNJ030000044">
    <property type="protein sequence ID" value="CAG9131184.1"/>
    <property type="molecule type" value="Genomic_DNA"/>
</dbReference>
<dbReference type="Gene3D" id="3.40.50.300">
    <property type="entry name" value="P-loop containing nucleotide triphosphate hydrolases"/>
    <property type="match status" value="1"/>
</dbReference>
<feature type="domain" description="Origin recognition complex subunit 5 C-terminal" evidence="8">
    <location>
        <begin position="330"/>
        <end position="462"/>
    </location>
</feature>
<comment type="subcellular location">
    <subcellularLocation>
        <location evidence="1">Nucleus</location>
    </subcellularLocation>
</comment>
<dbReference type="InterPro" id="IPR020796">
    <property type="entry name" value="ORC5"/>
</dbReference>
<dbReference type="SUPFAM" id="SSF52540">
    <property type="entry name" value="P-loop containing nucleoside triphosphate hydrolases"/>
    <property type="match status" value="1"/>
</dbReference>
<organism evidence="10 11">
    <name type="scientific">Plutella xylostella</name>
    <name type="common">Diamondback moth</name>
    <name type="synonym">Plutella maculipennis</name>
    <dbReference type="NCBI Taxonomy" id="51655"/>
    <lineage>
        <taxon>Eukaryota</taxon>
        <taxon>Metazoa</taxon>
        <taxon>Ecdysozoa</taxon>
        <taxon>Arthropoda</taxon>
        <taxon>Hexapoda</taxon>
        <taxon>Insecta</taxon>
        <taxon>Pterygota</taxon>
        <taxon>Neoptera</taxon>
        <taxon>Endopterygota</taxon>
        <taxon>Lepidoptera</taxon>
        <taxon>Glossata</taxon>
        <taxon>Ditrysia</taxon>
        <taxon>Yponomeutoidea</taxon>
        <taxon>Plutellidae</taxon>
        <taxon>Plutella</taxon>
    </lineage>
</organism>
<gene>
    <name evidence="10" type="ORF">PLXY2_LOCUS10220</name>
</gene>
<dbReference type="Pfam" id="PF13191">
    <property type="entry name" value="AAA_16"/>
    <property type="match status" value="1"/>
</dbReference>
<reference evidence="10" key="1">
    <citation type="submission" date="2020-11" db="EMBL/GenBank/DDBJ databases">
        <authorList>
            <person name="Whiteford S."/>
        </authorList>
    </citation>
    <scope>NUCLEOTIDE SEQUENCE</scope>
</reference>
<evidence type="ECO:0000256" key="2">
    <source>
        <dbReference type="ARBA" id="ARBA00006269"/>
    </source>
</evidence>
<evidence type="ECO:0000259" key="9">
    <source>
        <dbReference type="Pfam" id="PF21639"/>
    </source>
</evidence>
<keyword evidence="3" id="KW-0235">DNA replication</keyword>
<dbReference type="InterPro" id="IPR041664">
    <property type="entry name" value="AAA_16"/>
</dbReference>
<feature type="domain" description="Orc1-like AAA ATPase" evidence="7">
    <location>
        <begin position="7"/>
        <end position="149"/>
    </location>
</feature>
<dbReference type="PANTHER" id="PTHR12705">
    <property type="entry name" value="ORIGIN RECOGNITION COMPLEX SUBUNIT 5"/>
    <property type="match status" value="1"/>
</dbReference>
<keyword evidence="5" id="KW-0067">ATP-binding</keyword>
<keyword evidence="11" id="KW-1185">Reference proteome</keyword>
<dbReference type="PANTHER" id="PTHR12705:SF0">
    <property type="entry name" value="ORIGIN RECOGNITION COMPLEX SUBUNIT 5"/>
    <property type="match status" value="1"/>
</dbReference>
<comment type="caution">
    <text evidence="10">The sequence shown here is derived from an EMBL/GenBank/DDBJ whole genome shotgun (WGS) entry which is preliminary data.</text>
</comment>
<dbReference type="GO" id="GO:0006270">
    <property type="term" value="P:DNA replication initiation"/>
    <property type="evidence" value="ECO:0007669"/>
    <property type="project" value="TreeGrafter"/>
</dbReference>
<dbReference type="GO" id="GO:0003688">
    <property type="term" value="F:DNA replication origin binding"/>
    <property type="evidence" value="ECO:0007669"/>
    <property type="project" value="TreeGrafter"/>
</dbReference>
<evidence type="ECO:0000313" key="11">
    <source>
        <dbReference type="Proteomes" id="UP000653454"/>
    </source>
</evidence>